<feature type="transmembrane region" description="Helical" evidence="10">
    <location>
        <begin position="540"/>
        <end position="558"/>
    </location>
</feature>
<proteinExistence type="inferred from homology"/>
<keyword evidence="8" id="KW-0915">Sodium</keyword>
<feature type="transmembrane region" description="Helical" evidence="10">
    <location>
        <begin position="322"/>
        <end position="342"/>
    </location>
</feature>
<dbReference type="KEGG" id="dsi:Dsimw501_GD22474"/>
<reference evidence="12" key="2">
    <citation type="submission" date="2014-06" db="EMBL/GenBank/DDBJ databases">
        <authorList>
            <person name="Hu T."/>
            <person name="Eisen M.B."/>
            <person name="Thornton K.R."/>
            <person name="Andolfatto P."/>
        </authorList>
    </citation>
    <scope>NUCLEOTIDE SEQUENCE</scope>
    <source>
        <strain evidence="12">W501</strain>
    </source>
</reference>
<evidence type="ECO:0000256" key="2">
    <source>
        <dbReference type="ARBA" id="ARBA00006459"/>
    </source>
</evidence>
<feature type="disulfide bond" evidence="9">
    <location>
        <begin position="205"/>
        <end position="214"/>
    </location>
</feature>
<feature type="transmembrane region" description="Helical" evidence="10">
    <location>
        <begin position="284"/>
        <end position="302"/>
    </location>
</feature>
<dbReference type="PANTHER" id="PTHR11616">
    <property type="entry name" value="SODIUM/CHLORIDE DEPENDENT TRANSPORTER"/>
    <property type="match status" value="1"/>
</dbReference>
<evidence type="ECO:0000313" key="12">
    <source>
        <dbReference type="EMBL" id="KMY88838.1"/>
    </source>
</evidence>
<keyword evidence="7 10" id="KW-0472">Membrane</keyword>
<dbReference type="GO" id="GO:0046872">
    <property type="term" value="F:metal ion binding"/>
    <property type="evidence" value="ECO:0007669"/>
    <property type="project" value="UniProtKB-KW"/>
</dbReference>
<dbReference type="Proteomes" id="UP000035880">
    <property type="component" value="Chromosome 2L"/>
</dbReference>
<evidence type="ECO:0000256" key="4">
    <source>
        <dbReference type="ARBA" id="ARBA00022692"/>
    </source>
</evidence>
<feature type="transmembrane region" description="Helical" evidence="10">
    <location>
        <begin position="426"/>
        <end position="455"/>
    </location>
</feature>
<evidence type="ECO:0000256" key="8">
    <source>
        <dbReference type="PIRSR" id="PIRSR600175-1"/>
    </source>
</evidence>
<feature type="transmembrane region" description="Helical" evidence="10">
    <location>
        <begin position="166"/>
        <end position="191"/>
    </location>
</feature>
<dbReference type="SUPFAM" id="SSF161070">
    <property type="entry name" value="SNF-like"/>
    <property type="match status" value="1"/>
</dbReference>
<accession>A0A0J9QXZ3</accession>
<feature type="transmembrane region" description="Helical" evidence="10">
    <location>
        <begin position="91"/>
        <end position="108"/>
    </location>
</feature>
<sequence>MKGICGEQLNNCMLLGDCENSEHGTELPGDFTGEPVETESGGGMGGSLALAARRIRSRQVHSMAVRSGSAYDTLERPYRHDKCRGRWAKSADFYFASCTHAFSSLIFSELSTFGILHGGWLLFIIAYLMGMLFYSLPIFLIQAFLGQFSSSGTISAFRVAPIFKGIGYAILLLNLGTLTYYSIGAVVPLIYTVNSIHPVIPWMSCNNSWNTQECSLHENYDVDDYRVDPHSTVEFFRSTIASTAKGSTSMSISWSMLIGVLSIWLVVLALLLKPVAFIGKVLRCSCVLMLGFFVAVFLYLLIHEQVTFDTLHYYWMPQLDSFDSILATARTALLMAGGALGPGWGSIITLSSYNNFRRDAERLSIWVCLTHITIGLMGLLCCNVAHDHFEDHVGMMPLHVDEKHHMQFLYLCFSYLFGRFTTTPNLWAFLFFGMIFLSELCALIIQMMSVVTALFDEFETLRSRRILVISTLIFCLTASSVYFCTQLGFSQLTQLPNLAVFTHLLISGILVLMTTWVYGRVRFQCDLQFMLGKTISSFKIFFIRFATPIFLGLCLFQLTYLFTRDRIHDVLIYVSQGLILLTAMSYMVYKVCRTNGDWRQRLQQCLAPHDWHPVDADNRRFYEEIMGISEMLVIDANANTT</sequence>
<evidence type="ECO:0000256" key="3">
    <source>
        <dbReference type="ARBA" id="ARBA00022448"/>
    </source>
</evidence>
<dbReference type="Pfam" id="PF00209">
    <property type="entry name" value="SNF"/>
    <property type="match status" value="1"/>
</dbReference>
<dbReference type="OrthoDB" id="8041999at2759"/>
<dbReference type="PROSITE" id="PS50267">
    <property type="entry name" value="NA_NEUROTRAN_SYMP_3"/>
    <property type="match status" value="1"/>
</dbReference>
<dbReference type="InterPro" id="IPR037272">
    <property type="entry name" value="SNS_sf"/>
</dbReference>
<keyword evidence="3" id="KW-0813">Transport</keyword>
<feature type="transmembrane region" description="Helical" evidence="10">
    <location>
        <begin position="120"/>
        <end position="145"/>
    </location>
</feature>
<name>A0A0J9QXZ3_DROSI</name>
<keyword evidence="6 10" id="KW-1133">Transmembrane helix</keyword>
<reference evidence="12" key="3">
    <citation type="submission" date="2015-04" db="EMBL/GenBank/DDBJ databases">
        <authorList>
            <consortium name="FlyBase"/>
        </authorList>
    </citation>
    <scope>NUCLEOTIDE SEQUENCE</scope>
    <source>
        <strain evidence="12">W501</strain>
    </source>
</reference>
<feature type="transmembrane region" description="Helical" evidence="10">
    <location>
        <begin position="570"/>
        <end position="589"/>
    </location>
</feature>
<keyword evidence="4 10" id="KW-0812">Transmembrane</keyword>
<dbReference type="PRINTS" id="PR00176">
    <property type="entry name" value="NANEUSMPORT"/>
</dbReference>
<evidence type="ECO:0000256" key="10">
    <source>
        <dbReference type="SAM" id="Phobius"/>
    </source>
</evidence>
<comment type="subcellular location">
    <subcellularLocation>
        <location evidence="1">Membrane</location>
        <topology evidence="1">Multi-pass membrane protein</topology>
    </subcellularLocation>
</comment>
<dbReference type="AlphaFoldDB" id="A0A0J9QXZ3"/>
<evidence type="ECO:0000256" key="6">
    <source>
        <dbReference type="ARBA" id="ARBA00022989"/>
    </source>
</evidence>
<evidence type="ECO:0000256" key="5">
    <source>
        <dbReference type="ARBA" id="ARBA00022847"/>
    </source>
</evidence>
<feature type="binding site" evidence="8">
    <location>
        <position position="101"/>
    </location>
    <ligand>
        <name>Na(+)</name>
        <dbReference type="ChEBI" id="CHEBI:29101"/>
        <label>1</label>
    </ligand>
</feature>
<organism evidence="12">
    <name type="scientific">Drosophila simulans</name>
    <name type="common">Fruit fly</name>
    <dbReference type="NCBI Taxonomy" id="7240"/>
    <lineage>
        <taxon>Eukaryota</taxon>
        <taxon>Metazoa</taxon>
        <taxon>Ecdysozoa</taxon>
        <taxon>Arthropoda</taxon>
        <taxon>Hexapoda</taxon>
        <taxon>Insecta</taxon>
        <taxon>Pterygota</taxon>
        <taxon>Neoptera</taxon>
        <taxon>Endopterygota</taxon>
        <taxon>Diptera</taxon>
        <taxon>Brachycera</taxon>
        <taxon>Muscomorpha</taxon>
        <taxon>Ephydroidea</taxon>
        <taxon>Drosophilidae</taxon>
        <taxon>Drosophila</taxon>
        <taxon>Sophophora</taxon>
    </lineage>
</organism>
<evidence type="ECO:0000313" key="11">
    <source>
        <dbReference type="EMBL" id="KMY88837.1"/>
    </source>
</evidence>
<protein>
    <submittedName>
        <fullName evidence="11">Uncharacterized protein, isoform B</fullName>
    </submittedName>
    <submittedName>
        <fullName evidence="12">Uncharacterized protein, isoform C</fullName>
    </submittedName>
</protein>
<dbReference type="InterPro" id="IPR000175">
    <property type="entry name" value="Na/ntran_symport"/>
</dbReference>
<dbReference type="GO" id="GO:0005886">
    <property type="term" value="C:plasma membrane"/>
    <property type="evidence" value="ECO:0007669"/>
    <property type="project" value="TreeGrafter"/>
</dbReference>
<dbReference type="Bgee" id="FBgn0193876">
    <property type="expression patterns" value="Expressed in embryo and 3 other cell types or tissues"/>
</dbReference>
<dbReference type="PANTHER" id="PTHR11616:SF240">
    <property type="entry name" value="BLOATED TUBULES, ISOFORM B-RELATED"/>
    <property type="match status" value="1"/>
</dbReference>
<feature type="transmembrane region" description="Helical" evidence="10">
    <location>
        <begin position="495"/>
        <end position="519"/>
    </location>
</feature>
<keyword evidence="8" id="KW-0479">Metal-binding</keyword>
<feature type="transmembrane region" description="Helical" evidence="10">
    <location>
        <begin position="252"/>
        <end position="272"/>
    </location>
</feature>
<dbReference type="GO" id="GO:0015375">
    <property type="term" value="F:glycine:sodium symporter activity"/>
    <property type="evidence" value="ECO:0007669"/>
    <property type="project" value="TreeGrafter"/>
</dbReference>
<feature type="transmembrane region" description="Helical" evidence="10">
    <location>
        <begin position="363"/>
        <end position="386"/>
    </location>
</feature>
<keyword evidence="9" id="KW-1015">Disulfide bond</keyword>
<evidence type="ECO:0000256" key="7">
    <source>
        <dbReference type="ARBA" id="ARBA00023136"/>
    </source>
</evidence>
<dbReference type="EMBL" id="CM002910">
    <property type="protein sequence ID" value="KMY88838.1"/>
    <property type="molecule type" value="Genomic_DNA"/>
</dbReference>
<feature type="transmembrane region" description="Helical" evidence="10">
    <location>
        <begin position="467"/>
        <end position="489"/>
    </location>
</feature>
<reference evidence="12" key="1">
    <citation type="journal article" date="2013" name="Genome Res.">
        <title>A second-generation assembly of the Drosophila simulans genome provides new insights into patterns of lineage-specific divergence.</title>
        <authorList>
            <person name="Hu T.T."/>
            <person name="Eisen M.B."/>
            <person name="Thornton K.R."/>
            <person name="Andolfatto P."/>
        </authorList>
    </citation>
    <scope>NUCLEOTIDE SEQUENCE [LARGE SCALE GENOMIC DNA]</scope>
    <source>
        <strain evidence="12">W501</strain>
    </source>
</reference>
<comment type="similarity">
    <text evidence="2">Belongs to the sodium:neurotransmitter symporter (SNF) (TC 2.A.22) family.</text>
</comment>
<evidence type="ECO:0000256" key="1">
    <source>
        <dbReference type="ARBA" id="ARBA00004141"/>
    </source>
</evidence>
<gene>
    <name evidence="12" type="primary">Dsim\GD22474</name>
    <name evidence="12" type="ORF">Dsimw501_GD22474</name>
</gene>
<keyword evidence="5" id="KW-0769">Symport</keyword>
<dbReference type="EMBL" id="CM002910">
    <property type="protein sequence ID" value="KMY88837.1"/>
    <property type="molecule type" value="Genomic_DNA"/>
</dbReference>
<evidence type="ECO:0000256" key="9">
    <source>
        <dbReference type="PIRSR" id="PIRSR600175-2"/>
    </source>
</evidence>